<gene>
    <name evidence="1" type="ORF">MUO14_16640</name>
</gene>
<protein>
    <submittedName>
        <fullName evidence="1">Uncharacterized protein</fullName>
    </submittedName>
</protein>
<dbReference type="EMBL" id="CP095074">
    <property type="protein sequence ID" value="UOQ92111.1"/>
    <property type="molecule type" value="Genomic_DNA"/>
</dbReference>
<sequence>MKKGIAIIIGVVVTCAVVAFMINDFGGSKIAQGEELEENIRKSMEETEERNEKLKVFRKDLHESFREEGFEGNFSNSIDNIFSNESPSVTVRVKDEQYKQKHEEEMKSLINNLIESYNFDNVAIHVKVRHWDMEELSEEDKKRRDLTHEIFEISSHVLEKEGYDQVDGMGIQSLESKPILTIEIKGTKQHYKKVKDDIEKLVHDAIQAKKDLDYTVKVNRQTEAEVRDMEWSPIFRSIMEETDKRFDHVKGFAYSFHPEPLQIIIKTSLSQEWFSWGEKKRVEDIGEYVEQIIEIKREDLSIEKIPYTIIVRGKESKQLGTFAKD</sequence>
<proteinExistence type="predicted"/>
<dbReference type="Proteomes" id="UP000831880">
    <property type="component" value="Chromosome"/>
</dbReference>
<evidence type="ECO:0000313" key="2">
    <source>
        <dbReference type="Proteomes" id="UP000831880"/>
    </source>
</evidence>
<name>A0ABY4GVB8_9BACI</name>
<evidence type="ECO:0000313" key="1">
    <source>
        <dbReference type="EMBL" id="UOQ92111.1"/>
    </source>
</evidence>
<reference evidence="1 2" key="1">
    <citation type="submission" date="2022-04" db="EMBL/GenBank/DDBJ databases">
        <title>Halobacillus sp. isolated from saltern.</title>
        <authorList>
            <person name="Won M."/>
            <person name="Lee C.-M."/>
            <person name="Woen H.-Y."/>
            <person name="Kwon S.-W."/>
        </authorList>
    </citation>
    <scope>NUCLEOTIDE SEQUENCE [LARGE SCALE GENOMIC DNA]</scope>
    <source>
        <strain evidence="1 2">SSTM10-2</strain>
    </source>
</reference>
<accession>A0ABY4GVB8</accession>
<organism evidence="1 2">
    <name type="scientific">Halobacillus shinanisalinarum</name>
    <dbReference type="NCBI Taxonomy" id="2932258"/>
    <lineage>
        <taxon>Bacteria</taxon>
        <taxon>Bacillati</taxon>
        <taxon>Bacillota</taxon>
        <taxon>Bacilli</taxon>
        <taxon>Bacillales</taxon>
        <taxon>Bacillaceae</taxon>
        <taxon>Halobacillus</taxon>
    </lineage>
</organism>
<keyword evidence="2" id="KW-1185">Reference proteome</keyword>
<dbReference type="RefSeq" id="WP_244751722.1">
    <property type="nucleotide sequence ID" value="NZ_CP095074.1"/>
</dbReference>